<gene>
    <name evidence="1" type="ORF">CTEN210_14170</name>
</gene>
<keyword evidence="2" id="KW-1185">Reference proteome</keyword>
<name>A0AAD3HC35_9STRA</name>
<sequence length="247" mass="28844">MCTSQQPKEILNINMTQGSDTANPDKFIGIDPEKLLSEKVLSNQTSFWTEMKAQTDELQNHYLQREKRIYITLQRIQQSERYCTSDQIVKRLQKLHMDVSSLIILVEESLDEFVSTVKEFDAHHDQDTVETETELLHNSYDVMNCDHIRRIISDIDARIEEYSDSENHDDDEAEPEQVKAGDCYKDIAEFTECTTHMSLDSRLSEFSTSGTGTKQKEMNKRRSRFSLKKIFQRRRNSISSSILMTRE</sequence>
<proteinExistence type="predicted"/>
<dbReference type="EMBL" id="BLLK01000058">
    <property type="protein sequence ID" value="GFH57694.1"/>
    <property type="molecule type" value="Genomic_DNA"/>
</dbReference>
<evidence type="ECO:0000313" key="1">
    <source>
        <dbReference type="EMBL" id="GFH57694.1"/>
    </source>
</evidence>
<protein>
    <submittedName>
        <fullName evidence="1">Uncharacterized protein</fullName>
    </submittedName>
</protein>
<accession>A0AAD3HC35</accession>
<evidence type="ECO:0000313" key="2">
    <source>
        <dbReference type="Proteomes" id="UP001054902"/>
    </source>
</evidence>
<reference evidence="1 2" key="1">
    <citation type="journal article" date="2021" name="Sci. Rep.">
        <title>The genome of the diatom Chaetoceros tenuissimus carries an ancient integrated fragment of an extant virus.</title>
        <authorList>
            <person name="Hongo Y."/>
            <person name="Kimura K."/>
            <person name="Takaki Y."/>
            <person name="Yoshida Y."/>
            <person name="Baba S."/>
            <person name="Kobayashi G."/>
            <person name="Nagasaki K."/>
            <person name="Hano T."/>
            <person name="Tomaru Y."/>
        </authorList>
    </citation>
    <scope>NUCLEOTIDE SEQUENCE [LARGE SCALE GENOMIC DNA]</scope>
    <source>
        <strain evidence="1 2">NIES-3715</strain>
    </source>
</reference>
<organism evidence="1 2">
    <name type="scientific">Chaetoceros tenuissimus</name>
    <dbReference type="NCBI Taxonomy" id="426638"/>
    <lineage>
        <taxon>Eukaryota</taxon>
        <taxon>Sar</taxon>
        <taxon>Stramenopiles</taxon>
        <taxon>Ochrophyta</taxon>
        <taxon>Bacillariophyta</taxon>
        <taxon>Coscinodiscophyceae</taxon>
        <taxon>Chaetocerotophycidae</taxon>
        <taxon>Chaetocerotales</taxon>
        <taxon>Chaetocerotaceae</taxon>
        <taxon>Chaetoceros</taxon>
    </lineage>
</organism>
<dbReference type="Proteomes" id="UP001054902">
    <property type="component" value="Unassembled WGS sequence"/>
</dbReference>
<comment type="caution">
    <text evidence="1">The sequence shown here is derived from an EMBL/GenBank/DDBJ whole genome shotgun (WGS) entry which is preliminary data.</text>
</comment>
<dbReference type="AlphaFoldDB" id="A0AAD3HC35"/>